<gene>
    <name evidence="6" type="primary">nadK</name>
    <name evidence="7" type="ORF">O6R08_06285</name>
</gene>
<comment type="catalytic activity">
    <reaction evidence="5 6">
        <text>NAD(+) + ATP = ADP + NADP(+) + H(+)</text>
        <dbReference type="Rhea" id="RHEA:18629"/>
        <dbReference type="ChEBI" id="CHEBI:15378"/>
        <dbReference type="ChEBI" id="CHEBI:30616"/>
        <dbReference type="ChEBI" id="CHEBI:57540"/>
        <dbReference type="ChEBI" id="CHEBI:58349"/>
        <dbReference type="ChEBI" id="CHEBI:456216"/>
        <dbReference type="EC" id="2.7.1.23"/>
    </reaction>
</comment>
<keyword evidence="4 6" id="KW-0520">NAD</keyword>
<comment type="subcellular location">
    <subcellularLocation>
        <location evidence="6">Cytoplasm</location>
    </subcellularLocation>
</comment>
<feature type="binding site" evidence="6">
    <location>
        <position position="189"/>
    </location>
    <ligand>
        <name>NAD(+)</name>
        <dbReference type="ChEBI" id="CHEBI:57540"/>
    </ligand>
</feature>
<evidence type="ECO:0000256" key="4">
    <source>
        <dbReference type="ARBA" id="ARBA00023027"/>
    </source>
</evidence>
<feature type="binding site" evidence="6">
    <location>
        <begin position="200"/>
        <end position="205"/>
    </location>
    <ligand>
        <name>NAD(+)</name>
        <dbReference type="ChEBI" id="CHEBI:57540"/>
    </ligand>
</feature>
<keyword evidence="6" id="KW-0547">Nucleotide-binding</keyword>
<proteinExistence type="inferred from homology"/>
<dbReference type="NCBIfam" id="NF002892">
    <property type="entry name" value="PRK03372.1"/>
    <property type="match status" value="1"/>
</dbReference>
<organism evidence="7 8">
    <name type="scientific">Cutibacterium equinum</name>
    <dbReference type="NCBI Taxonomy" id="3016342"/>
    <lineage>
        <taxon>Bacteria</taxon>
        <taxon>Bacillati</taxon>
        <taxon>Actinomycetota</taxon>
        <taxon>Actinomycetes</taxon>
        <taxon>Propionibacteriales</taxon>
        <taxon>Propionibacteriaceae</taxon>
        <taxon>Cutibacterium</taxon>
    </lineage>
</organism>
<evidence type="ECO:0000256" key="5">
    <source>
        <dbReference type="ARBA" id="ARBA00047925"/>
    </source>
</evidence>
<sequence length="318" mass="34816">MARYCGDVNDTSPSRYVVVVTHATRDDAFDAAAEFITEMAGRNIGCAVPDDQVEPMTEKLPGIAVQGFAEFTHEAEVAVVFGGDGTILRAAEWSLPRQVPMIGVNLGHIGFLAELERSDMADLVTKVCSRDYTVEDRLGLNITVTEHSGQRRWTSFAVNEVSLEKAARRRMLDVLASVDELPVQRWNCDGILVSTPTGSTAYAFSAGGPVMWPDLDAMLMVPLSAHALFARPLVMSPAARVDLDIQPDGSESAVLWCDGRRSCTVRPGERITVVRHPDRLRIARLAAQPFTSRLVKKFELPVSGWRQGRGLDHPGENS</sequence>
<evidence type="ECO:0000256" key="3">
    <source>
        <dbReference type="ARBA" id="ARBA00022857"/>
    </source>
</evidence>
<dbReference type="HAMAP" id="MF_00361">
    <property type="entry name" value="NAD_kinase"/>
    <property type="match status" value="1"/>
</dbReference>
<keyword evidence="2 6" id="KW-0418">Kinase</keyword>
<reference evidence="7 8" key="1">
    <citation type="submission" date="2023-06" db="EMBL/GenBank/DDBJ databases">
        <title>The Gram-positive Non-spore-bearing Anaerobic Bacilli of Human Feces.</title>
        <authorList>
            <person name="Eggerth A.H."/>
        </authorList>
    </citation>
    <scope>NUCLEOTIDE SEQUENCE [LARGE SCALE GENOMIC DNA]</scope>
    <source>
        <strain evidence="7 8">CBA3108</strain>
    </source>
</reference>
<comment type="cofactor">
    <cofactor evidence="6">
        <name>a divalent metal cation</name>
        <dbReference type="ChEBI" id="CHEBI:60240"/>
    </cofactor>
</comment>
<keyword evidence="6" id="KW-0963">Cytoplasm</keyword>
<dbReference type="Gene3D" id="2.60.200.30">
    <property type="entry name" value="Probable inorganic polyphosphate/atp-NAD kinase, domain 2"/>
    <property type="match status" value="1"/>
</dbReference>
<keyword evidence="8" id="KW-1185">Reference proteome</keyword>
<dbReference type="EC" id="2.7.1.23" evidence="6"/>
<dbReference type="Pfam" id="PF01513">
    <property type="entry name" value="NAD_kinase"/>
    <property type="match status" value="1"/>
</dbReference>
<protein>
    <recommendedName>
        <fullName evidence="6">NAD kinase</fullName>
        <ecNumber evidence="6">2.7.1.23</ecNumber>
    </recommendedName>
    <alternativeName>
        <fullName evidence="6">ATP-dependent NAD kinase</fullName>
    </alternativeName>
</protein>
<keyword evidence="3 6" id="KW-0521">NADP</keyword>
<accession>A0ABY7R1G7</accession>
<evidence type="ECO:0000313" key="8">
    <source>
        <dbReference type="Proteomes" id="UP001212097"/>
    </source>
</evidence>
<dbReference type="Proteomes" id="UP001212097">
    <property type="component" value="Chromosome"/>
</dbReference>
<dbReference type="InterPro" id="IPR002504">
    <property type="entry name" value="NADK"/>
</dbReference>
<dbReference type="GO" id="GO:0003951">
    <property type="term" value="F:NAD+ kinase activity"/>
    <property type="evidence" value="ECO:0007669"/>
    <property type="project" value="UniProtKB-EC"/>
</dbReference>
<dbReference type="PANTHER" id="PTHR20275:SF0">
    <property type="entry name" value="NAD KINASE"/>
    <property type="match status" value="1"/>
</dbReference>
<dbReference type="InterPro" id="IPR017437">
    <property type="entry name" value="ATP-NAD_kinase_PpnK-typ_C"/>
</dbReference>
<evidence type="ECO:0000256" key="2">
    <source>
        <dbReference type="ARBA" id="ARBA00022777"/>
    </source>
</evidence>
<comment type="function">
    <text evidence="6">Involved in the regulation of the intracellular balance of NAD and NADP, and is a key enzyme in the biosynthesis of NADP. Catalyzes specifically the phosphorylation on 2'-hydroxyl of the adenosine moiety of NAD to yield NADP.</text>
</comment>
<dbReference type="InterPro" id="IPR017438">
    <property type="entry name" value="ATP-NAD_kinase_N"/>
</dbReference>
<evidence type="ECO:0000256" key="6">
    <source>
        <dbReference type="HAMAP-Rule" id="MF_00361"/>
    </source>
</evidence>
<feature type="binding site" evidence="6">
    <location>
        <begin position="84"/>
        <end position="85"/>
    </location>
    <ligand>
        <name>NAD(+)</name>
        <dbReference type="ChEBI" id="CHEBI:57540"/>
    </ligand>
</feature>
<dbReference type="InterPro" id="IPR016064">
    <property type="entry name" value="NAD/diacylglycerol_kinase_sf"/>
</dbReference>
<evidence type="ECO:0000313" key="7">
    <source>
        <dbReference type="EMBL" id="WCC81112.1"/>
    </source>
</evidence>
<dbReference type="Pfam" id="PF20143">
    <property type="entry name" value="NAD_kinase_C"/>
    <property type="match status" value="1"/>
</dbReference>
<evidence type="ECO:0000256" key="1">
    <source>
        <dbReference type="ARBA" id="ARBA00022679"/>
    </source>
</evidence>
<dbReference type="SUPFAM" id="SSF111331">
    <property type="entry name" value="NAD kinase/diacylglycerol kinase-like"/>
    <property type="match status" value="1"/>
</dbReference>
<feature type="binding site" evidence="6">
    <location>
        <position position="89"/>
    </location>
    <ligand>
        <name>NAD(+)</name>
        <dbReference type="ChEBI" id="CHEBI:57540"/>
    </ligand>
</feature>
<dbReference type="EMBL" id="CP115668">
    <property type="protein sequence ID" value="WCC81112.1"/>
    <property type="molecule type" value="Genomic_DNA"/>
</dbReference>
<feature type="binding site" evidence="6">
    <location>
        <begin position="159"/>
        <end position="160"/>
    </location>
    <ligand>
        <name>NAD(+)</name>
        <dbReference type="ChEBI" id="CHEBI:57540"/>
    </ligand>
</feature>
<dbReference type="PANTHER" id="PTHR20275">
    <property type="entry name" value="NAD KINASE"/>
    <property type="match status" value="1"/>
</dbReference>
<keyword evidence="6" id="KW-0067">ATP-binding</keyword>
<feature type="binding site" evidence="6">
    <location>
        <position position="170"/>
    </location>
    <ligand>
        <name>NAD(+)</name>
        <dbReference type="ChEBI" id="CHEBI:57540"/>
    </ligand>
</feature>
<comment type="caution">
    <text evidence="6">Lacks conserved residue(s) required for the propagation of feature annotation.</text>
</comment>
<dbReference type="RefSeq" id="WP_271419290.1">
    <property type="nucleotide sequence ID" value="NZ_CP115668.1"/>
</dbReference>
<feature type="active site" description="Proton acceptor" evidence="6">
    <location>
        <position position="84"/>
    </location>
</feature>
<name>A0ABY7R1G7_9ACTN</name>
<comment type="similarity">
    <text evidence="6">Belongs to the NAD kinase family.</text>
</comment>
<keyword evidence="1 6" id="KW-0808">Transferase</keyword>
<dbReference type="Gene3D" id="3.40.50.10330">
    <property type="entry name" value="Probable inorganic polyphosphate/atp-NAD kinase, domain 1"/>
    <property type="match status" value="1"/>
</dbReference>